<evidence type="ECO:0000256" key="7">
    <source>
        <dbReference type="ARBA" id="ARBA00023049"/>
    </source>
</evidence>
<dbReference type="RefSeq" id="WP_369154977.1">
    <property type="nucleotide sequence ID" value="NZ_CP163429.1"/>
</dbReference>
<keyword evidence="7 9" id="KW-0482">Metalloprotease</keyword>
<dbReference type="Gene3D" id="3.30.1380.10">
    <property type="match status" value="1"/>
</dbReference>
<dbReference type="HAMAP" id="MF_01924">
    <property type="entry name" value="A_A_dipeptidase"/>
    <property type="match status" value="1"/>
</dbReference>
<evidence type="ECO:0000256" key="6">
    <source>
        <dbReference type="ARBA" id="ARBA00022997"/>
    </source>
</evidence>
<reference evidence="12" key="1">
    <citation type="submission" date="2024-07" db="EMBL/GenBank/DDBJ databases">
        <authorList>
            <person name="Yu S.T."/>
        </authorList>
    </citation>
    <scope>NUCLEOTIDE SEQUENCE</scope>
    <source>
        <strain evidence="12">R02</strain>
    </source>
</reference>
<dbReference type="AlphaFoldDB" id="A0AB39LIZ9"/>
<evidence type="ECO:0000256" key="10">
    <source>
        <dbReference type="PIRNR" id="PIRNR026671"/>
    </source>
</evidence>
<dbReference type="GO" id="GO:0160237">
    <property type="term" value="F:D-Ala-D-Ala dipeptidase activity"/>
    <property type="evidence" value="ECO:0007669"/>
    <property type="project" value="UniProtKB-EC"/>
</dbReference>
<dbReference type="PANTHER" id="PTHR43126">
    <property type="entry name" value="D-ALANYL-D-ALANINE DIPEPTIDASE"/>
    <property type="match status" value="1"/>
</dbReference>
<evidence type="ECO:0000256" key="9">
    <source>
        <dbReference type="HAMAP-Rule" id="MF_01924"/>
    </source>
</evidence>
<dbReference type="InterPro" id="IPR000755">
    <property type="entry name" value="A_A_dipeptidase"/>
</dbReference>
<comment type="cofactor">
    <cofactor evidence="9">
        <name>Zn(2+)</name>
        <dbReference type="ChEBI" id="CHEBI:29105"/>
    </cofactor>
    <text evidence="9">Binds 1 zinc ion per subunit.</text>
</comment>
<name>A0AB39LIZ9_9ACTN</name>
<evidence type="ECO:0000256" key="3">
    <source>
        <dbReference type="ARBA" id="ARBA00022723"/>
    </source>
</evidence>
<sequence length="269" mass="30303">MTRSPRAVRALVTALAALLTATAAAAPARATPEPKAPRDFVALHSVDPTILHEIRYVTPHNFVGEPVDGYKQPLCILTSPAAEALRTAQRRLLPQGYSLKVYDCYRPQRAVDHFVRWAEDLDDQTMKAEFYPNVDKTRLFADGYIAEKSGHSRGSTVDLTLVKLPARPTRPYHPGEPLTPCFAPKDERFPDSSVDMGTGYDCFDTLSHTLDPRITGVQRANRMLLKTTLEDLGFVNLAEEWWHYTFKPEAYPDTYFDFPVARRSLTGHR</sequence>
<keyword evidence="5 9" id="KW-0862">Zinc</keyword>
<evidence type="ECO:0000256" key="11">
    <source>
        <dbReference type="SAM" id="SignalP"/>
    </source>
</evidence>
<gene>
    <name evidence="12" type="ORF">AB5J57_05645</name>
</gene>
<comment type="similarity">
    <text evidence="9 10">Belongs to the peptidase M15D family.</text>
</comment>
<evidence type="ECO:0000256" key="2">
    <source>
        <dbReference type="ARBA" id="ARBA00022670"/>
    </source>
</evidence>
<evidence type="ECO:0000256" key="5">
    <source>
        <dbReference type="ARBA" id="ARBA00022833"/>
    </source>
</evidence>
<dbReference type="Pfam" id="PF01427">
    <property type="entry name" value="Peptidase_M15"/>
    <property type="match status" value="2"/>
</dbReference>
<dbReference type="GO" id="GO:0008270">
    <property type="term" value="F:zinc ion binding"/>
    <property type="evidence" value="ECO:0007669"/>
    <property type="project" value="UniProtKB-UniRule"/>
</dbReference>
<keyword evidence="3 9" id="KW-0479">Metal-binding</keyword>
<keyword evidence="4 9" id="KW-0378">Hydrolase</keyword>
<accession>A0AB39LIZ9</accession>
<dbReference type="GO" id="GO:0071555">
    <property type="term" value="P:cell wall organization"/>
    <property type="evidence" value="ECO:0007669"/>
    <property type="project" value="UniProtKB-KW"/>
</dbReference>
<feature type="chain" id="PRO_5044350072" description="D-alanyl-D-alanine dipeptidase" evidence="11">
    <location>
        <begin position="26"/>
        <end position="269"/>
    </location>
</feature>
<keyword evidence="11" id="KW-0732">Signal</keyword>
<proteinExistence type="inferred from homology"/>
<feature type="signal peptide" evidence="11">
    <location>
        <begin position="1"/>
        <end position="25"/>
    </location>
</feature>
<dbReference type="EMBL" id="CP163429">
    <property type="protein sequence ID" value="XDP93036.1"/>
    <property type="molecule type" value="Genomic_DNA"/>
</dbReference>
<dbReference type="CDD" id="cd14817">
    <property type="entry name" value="D-Ala-D-Ala_dipeptidase_VanX"/>
    <property type="match status" value="1"/>
</dbReference>
<dbReference type="PIRSF" id="PIRSF026671">
    <property type="entry name" value="AA_dipeptidase"/>
    <property type="match status" value="1"/>
</dbReference>
<protein>
    <recommendedName>
        <fullName evidence="9 10">D-alanyl-D-alanine dipeptidase</fullName>
        <shortName evidence="9 10">D-Ala-D-Ala dipeptidase</shortName>
        <ecNumber evidence="9 10">3.4.13.22</ecNumber>
    </recommendedName>
</protein>
<feature type="site" description="Transition state stabilizer" evidence="9">
    <location>
        <position position="106"/>
    </location>
</feature>
<dbReference type="InterPro" id="IPR009045">
    <property type="entry name" value="Zn_M74/Hedgehog-like"/>
</dbReference>
<dbReference type="GO" id="GO:0008237">
    <property type="term" value="F:metallopeptidase activity"/>
    <property type="evidence" value="ECO:0007669"/>
    <property type="project" value="UniProtKB-KW"/>
</dbReference>
<comment type="catalytic activity">
    <reaction evidence="1 9 10">
        <text>D-alanyl-D-alanine + H2O = 2 D-alanine</text>
        <dbReference type="Rhea" id="RHEA:20661"/>
        <dbReference type="ChEBI" id="CHEBI:15377"/>
        <dbReference type="ChEBI" id="CHEBI:57416"/>
        <dbReference type="ChEBI" id="CHEBI:57822"/>
        <dbReference type="EC" id="3.4.13.22"/>
    </reaction>
</comment>
<comment type="function">
    <text evidence="9 10">Catalyzes hydrolysis of the D-alanyl-D-alanine dipeptide.</text>
</comment>
<dbReference type="SUPFAM" id="SSF55166">
    <property type="entry name" value="Hedgehog/DD-peptidase"/>
    <property type="match status" value="1"/>
</dbReference>
<keyword evidence="2 9" id="KW-0645">Protease</keyword>
<evidence type="ECO:0000313" key="12">
    <source>
        <dbReference type="EMBL" id="XDP93036.1"/>
    </source>
</evidence>
<dbReference type="GO" id="GO:0006508">
    <property type="term" value="P:proteolysis"/>
    <property type="evidence" value="ECO:0007669"/>
    <property type="project" value="UniProtKB-KW"/>
</dbReference>
<feature type="active site" description="Proton donor/acceptor" evidence="9">
    <location>
        <position position="240"/>
    </location>
</feature>
<keyword evidence="8 10" id="KW-0961">Cell wall biogenesis/degradation</keyword>
<dbReference type="EC" id="3.4.13.22" evidence="9 10"/>
<evidence type="ECO:0000256" key="4">
    <source>
        <dbReference type="ARBA" id="ARBA00022801"/>
    </source>
</evidence>
<keyword evidence="6 9" id="KW-0224">Dipeptidase</keyword>
<dbReference type="PANTHER" id="PTHR43126:SF1">
    <property type="entry name" value="D-ALANYL-D-ALANINE DIPEPTIDASE"/>
    <property type="match status" value="1"/>
</dbReference>
<evidence type="ECO:0000256" key="1">
    <source>
        <dbReference type="ARBA" id="ARBA00001362"/>
    </source>
</evidence>
<organism evidence="12">
    <name type="scientific">Streptomyces sp. R02</name>
    <dbReference type="NCBI Taxonomy" id="3238623"/>
    <lineage>
        <taxon>Bacteria</taxon>
        <taxon>Bacillati</taxon>
        <taxon>Actinomycetota</taxon>
        <taxon>Actinomycetes</taxon>
        <taxon>Kitasatosporales</taxon>
        <taxon>Streptomycetaceae</taxon>
        <taxon>Streptomyces</taxon>
    </lineage>
</organism>
<feature type="binding site" evidence="9">
    <location>
        <position position="158"/>
    </location>
    <ligand>
        <name>Zn(2+)</name>
        <dbReference type="ChEBI" id="CHEBI:29105"/>
        <note>catalytic</note>
    </ligand>
</feature>
<evidence type="ECO:0000256" key="8">
    <source>
        <dbReference type="ARBA" id="ARBA00023316"/>
    </source>
</evidence>
<feature type="binding site" evidence="9">
    <location>
        <position position="243"/>
    </location>
    <ligand>
        <name>Zn(2+)</name>
        <dbReference type="ChEBI" id="CHEBI:29105"/>
        <note>catalytic</note>
    </ligand>
</feature>
<feature type="binding site" evidence="9">
    <location>
        <position position="151"/>
    </location>
    <ligand>
        <name>Zn(2+)</name>
        <dbReference type="ChEBI" id="CHEBI:29105"/>
        <note>catalytic</note>
    </ligand>
</feature>